<proteinExistence type="predicted"/>
<accession>A0A7V2T3N3</accession>
<dbReference type="PANTHER" id="PTHR44086:SF10">
    <property type="entry name" value="THIOSULFATE SULFURTRANSFERASE_RHODANESE-LIKE DOMAIN-CONTAINING PROTEIN 3"/>
    <property type="match status" value="1"/>
</dbReference>
<gene>
    <name evidence="2" type="ORF">ENJ51_08615</name>
</gene>
<comment type="caution">
    <text evidence="2">The sequence shown here is derived from an EMBL/GenBank/DDBJ whole genome shotgun (WGS) entry which is preliminary data.</text>
</comment>
<name>A0A7V2T3N3_LEUMU</name>
<dbReference type="SMART" id="SM00450">
    <property type="entry name" value="RHOD"/>
    <property type="match status" value="1"/>
</dbReference>
<dbReference type="InterPro" id="IPR001763">
    <property type="entry name" value="Rhodanese-like_dom"/>
</dbReference>
<feature type="domain" description="Rhodanese" evidence="1">
    <location>
        <begin position="30"/>
        <end position="128"/>
    </location>
</feature>
<dbReference type="Proteomes" id="UP000885750">
    <property type="component" value="Unassembled WGS sequence"/>
</dbReference>
<evidence type="ECO:0000313" key="2">
    <source>
        <dbReference type="EMBL" id="HFC92859.1"/>
    </source>
</evidence>
<evidence type="ECO:0000259" key="1">
    <source>
        <dbReference type="PROSITE" id="PS50206"/>
    </source>
</evidence>
<dbReference type="AlphaFoldDB" id="A0A7V2T3N3"/>
<dbReference type="CDD" id="cd00158">
    <property type="entry name" value="RHOD"/>
    <property type="match status" value="1"/>
</dbReference>
<dbReference type="EMBL" id="DRMS01000322">
    <property type="protein sequence ID" value="HFC92859.1"/>
    <property type="molecule type" value="Genomic_DNA"/>
</dbReference>
<dbReference type="GO" id="GO:0004792">
    <property type="term" value="F:thiosulfate-cyanide sulfurtransferase activity"/>
    <property type="evidence" value="ECO:0007669"/>
    <property type="project" value="TreeGrafter"/>
</dbReference>
<dbReference type="InterPro" id="IPR036873">
    <property type="entry name" value="Rhodanese-like_dom_sf"/>
</dbReference>
<organism evidence="2">
    <name type="scientific">Leucothrix mucor</name>
    <dbReference type="NCBI Taxonomy" id="45248"/>
    <lineage>
        <taxon>Bacteria</taxon>
        <taxon>Pseudomonadati</taxon>
        <taxon>Pseudomonadota</taxon>
        <taxon>Gammaproteobacteria</taxon>
        <taxon>Thiotrichales</taxon>
        <taxon>Thiotrichaceae</taxon>
        <taxon>Leucothrix</taxon>
    </lineage>
</organism>
<dbReference type="PROSITE" id="PS50206">
    <property type="entry name" value="RHODANESE_3"/>
    <property type="match status" value="1"/>
</dbReference>
<dbReference type="Gene3D" id="3.40.250.10">
    <property type="entry name" value="Rhodanese-like domain"/>
    <property type="match status" value="1"/>
</dbReference>
<sequence>MAKTFKQLIVDMLQQVDEIYPWDLEEILENDPNVLLLDIRETKEFERCHIKGSLHVPRGILETACDWDYPDTEPELVKARDRRVIVICRSGNRSVPAVFTMQLMGYKNIVSVQTGVKGWNDSDFPLINDKGEAVDPDWADGFLTPPIREEQLSKHNP</sequence>
<dbReference type="SUPFAM" id="SSF52821">
    <property type="entry name" value="Rhodanese/Cell cycle control phosphatase"/>
    <property type="match status" value="1"/>
</dbReference>
<protein>
    <submittedName>
        <fullName evidence="2">Rhodanese-like domain-containing protein</fullName>
    </submittedName>
</protein>
<reference evidence="2" key="1">
    <citation type="journal article" date="2020" name="mSystems">
        <title>Genome- and Community-Level Interaction Insights into Carbon Utilization and Element Cycling Functions of Hydrothermarchaeota in Hydrothermal Sediment.</title>
        <authorList>
            <person name="Zhou Z."/>
            <person name="Liu Y."/>
            <person name="Xu W."/>
            <person name="Pan J."/>
            <person name="Luo Z.H."/>
            <person name="Li M."/>
        </authorList>
    </citation>
    <scope>NUCLEOTIDE SEQUENCE [LARGE SCALE GENOMIC DNA]</scope>
    <source>
        <strain evidence="2">HyVt-493</strain>
    </source>
</reference>
<dbReference type="PANTHER" id="PTHR44086">
    <property type="entry name" value="THIOSULFATE SULFURTRANSFERASE RDL2, MITOCHONDRIAL-RELATED"/>
    <property type="match status" value="1"/>
</dbReference>
<dbReference type="Pfam" id="PF00581">
    <property type="entry name" value="Rhodanese"/>
    <property type="match status" value="1"/>
</dbReference>